<dbReference type="AlphaFoldDB" id="A0A0Q1E334"/>
<evidence type="ECO:0000313" key="1">
    <source>
        <dbReference type="EMBL" id="KQB87055.1"/>
    </source>
</evidence>
<keyword evidence="2" id="KW-1185">Reference proteome</keyword>
<evidence type="ECO:0000313" key="2">
    <source>
        <dbReference type="Proteomes" id="UP000050488"/>
    </source>
</evidence>
<gene>
    <name evidence="1" type="ORF">Clow_00102</name>
</gene>
<dbReference type="RefSeq" id="WP_156334489.1">
    <property type="nucleotide sequence ID" value="NZ_JAUSQY010000001.1"/>
</dbReference>
<accession>A0A0Q1E334</accession>
<organism evidence="1 2">
    <name type="scientific">Corynebacterium lowii</name>
    <dbReference type="NCBI Taxonomy" id="1544413"/>
    <lineage>
        <taxon>Bacteria</taxon>
        <taxon>Bacillati</taxon>
        <taxon>Actinomycetota</taxon>
        <taxon>Actinomycetes</taxon>
        <taxon>Mycobacteriales</taxon>
        <taxon>Corynebacteriaceae</taxon>
        <taxon>Corynebacterium</taxon>
    </lineage>
</organism>
<dbReference type="EMBL" id="LKEV01000001">
    <property type="protein sequence ID" value="KQB87055.1"/>
    <property type="molecule type" value="Genomic_DNA"/>
</dbReference>
<proteinExistence type="predicted"/>
<protein>
    <submittedName>
        <fullName evidence="1">Uncharacterized protein</fullName>
    </submittedName>
</protein>
<reference evidence="1 2" key="1">
    <citation type="submission" date="2015-10" db="EMBL/GenBank/DDBJ databases">
        <title>Corynebacteirum lowii and Corynebacterium oculi species nova, derived from human clinical disease and and emended description of Corynebacterium mastiditis.</title>
        <authorList>
            <person name="Bernard K."/>
            <person name="Pacheco A.L."/>
            <person name="Mcdougall C."/>
            <person name="Burtx T."/>
            <person name="Weibe D."/>
            <person name="Tyler S."/>
            <person name="Olson A.B."/>
            <person name="Cnockaert M."/>
            <person name="Eguchi H."/>
            <person name="Kuwahara T."/>
            <person name="Nakayama-Imaohji H."/>
            <person name="Boudewijins M."/>
            <person name="Van Hoecke F."/>
            <person name="Bernier A.-M."/>
            <person name="Vandamme P."/>
        </authorList>
    </citation>
    <scope>NUCLEOTIDE SEQUENCE [LARGE SCALE GENOMIC DNA]</scope>
    <source>
        <strain evidence="1 2">NML 130206</strain>
    </source>
</reference>
<comment type="caution">
    <text evidence="1">The sequence shown here is derived from an EMBL/GenBank/DDBJ whole genome shotgun (WGS) entry which is preliminary data.</text>
</comment>
<name>A0A0Q1E334_9CORY</name>
<sequence>MGTSKRYDQERGKAIAGVVMKSAGMPEDLAQWVHGDSDREVIDDAWAFAQELHDTGMIRLDTSPEEVRARRGKAGPGLV</sequence>
<dbReference type="PATRIC" id="fig|1544413.3.peg.104"/>
<dbReference type="Proteomes" id="UP000050488">
    <property type="component" value="Unassembled WGS sequence"/>
</dbReference>